<accession>A0A521D805</accession>
<evidence type="ECO:0000259" key="1">
    <source>
        <dbReference type="Pfam" id="PF12867"/>
    </source>
</evidence>
<evidence type="ECO:0000313" key="2">
    <source>
        <dbReference type="EMBL" id="SMO67823.1"/>
    </source>
</evidence>
<protein>
    <submittedName>
        <fullName evidence="2">DinB superfamily protein</fullName>
    </submittedName>
</protein>
<dbReference type="Proteomes" id="UP000315971">
    <property type="component" value="Unassembled WGS sequence"/>
</dbReference>
<reference evidence="2 3" key="1">
    <citation type="submission" date="2017-05" db="EMBL/GenBank/DDBJ databases">
        <authorList>
            <person name="Varghese N."/>
            <person name="Submissions S."/>
        </authorList>
    </citation>
    <scope>NUCLEOTIDE SEQUENCE [LARGE SCALE GENOMIC DNA]</scope>
    <source>
        <strain evidence="2 3">DSM 21342</strain>
    </source>
</reference>
<feature type="domain" description="DinB-like" evidence="1">
    <location>
        <begin position="35"/>
        <end position="191"/>
    </location>
</feature>
<gene>
    <name evidence="2" type="ORF">SAMN06265350_10645</name>
</gene>
<dbReference type="OrthoDB" id="9807923at2"/>
<dbReference type="InterPro" id="IPR034660">
    <property type="entry name" value="DinB/YfiT-like"/>
</dbReference>
<organism evidence="2 3">
    <name type="scientific">Solitalea koreensis</name>
    <dbReference type="NCBI Taxonomy" id="543615"/>
    <lineage>
        <taxon>Bacteria</taxon>
        <taxon>Pseudomonadati</taxon>
        <taxon>Bacteroidota</taxon>
        <taxon>Sphingobacteriia</taxon>
        <taxon>Sphingobacteriales</taxon>
        <taxon>Sphingobacteriaceae</taxon>
        <taxon>Solitalea</taxon>
    </lineage>
</organism>
<proteinExistence type="predicted"/>
<dbReference type="InterPro" id="IPR024775">
    <property type="entry name" value="DinB-like"/>
</dbReference>
<dbReference type="AlphaFoldDB" id="A0A521D805"/>
<name>A0A521D805_9SPHI</name>
<dbReference type="Pfam" id="PF12867">
    <property type="entry name" value="DinB_2"/>
    <property type="match status" value="1"/>
</dbReference>
<keyword evidence="3" id="KW-1185">Reference proteome</keyword>
<evidence type="ECO:0000313" key="3">
    <source>
        <dbReference type="Proteomes" id="UP000315971"/>
    </source>
</evidence>
<dbReference type="Gene3D" id="1.20.120.450">
    <property type="entry name" value="dinb family like domain"/>
    <property type="match status" value="1"/>
</dbReference>
<dbReference type="SUPFAM" id="SSF109854">
    <property type="entry name" value="DinB/YfiT-like putative metalloenzymes"/>
    <property type="match status" value="1"/>
</dbReference>
<dbReference type="RefSeq" id="WP_142603963.1">
    <property type="nucleotide sequence ID" value="NZ_FXSZ01000006.1"/>
</dbReference>
<sequence length="203" mass="23253">MKKIILLAVVTFLTSFTLQEKTLNETERKFLVDYLTKTRDHLMNDLKGLSPEQLNFKADTSRWSIKQCVEHIALAENALGEMAQQGMKDAANPDMRKDIKVTDEQIITMITDRSKKFKAPEFLQPTGAKLPTEQDAVKAFLDRRNDHIKYISSTKDDLRDHVIDHPAIGKIDTYQAILFMAAHSARHTLQIEEVMANPNFPKR</sequence>
<dbReference type="EMBL" id="FXSZ01000006">
    <property type="protein sequence ID" value="SMO67823.1"/>
    <property type="molecule type" value="Genomic_DNA"/>
</dbReference>